<gene>
    <name evidence="4" type="ORF">MDA_GLEAN10006881</name>
</gene>
<sequence length="281" mass="31756">MWNVDRWLWASLRQHRYLTLMGNRGHRHCTMLPPMALPSMSWVLFCLMLLSQVQGEESKEEVNALRSNCPVGSYYHRFYCYVLFKTPKSWFEANIACQKRPSGFLVSVCSEAEASFLASLVKSIWNSCPNVWIGIHDPTQGSEPNAGGWEWSNNDVLDYLAWEKNPATISNPGHCGSLSRSSGVAGLKKNDNSPGHLAVQLLHWLYGVTEKDNPPSARPDPYQDQVGTMSPAIALAFLPLVVTLLVRYRHHFRLLVHTVLLRSLRDYLSPDPVHEFRAPGP</sequence>
<dbReference type="EMBL" id="KB099431">
    <property type="protein sequence ID" value="ELK38108.1"/>
    <property type="molecule type" value="Genomic_DNA"/>
</dbReference>
<evidence type="ECO:0000313" key="5">
    <source>
        <dbReference type="Proteomes" id="UP000010556"/>
    </source>
</evidence>
<dbReference type="InterPro" id="IPR016186">
    <property type="entry name" value="C-type_lectin-like/link_sf"/>
</dbReference>
<accession>L5MK43</accession>
<keyword evidence="1" id="KW-0430">Lectin</keyword>
<dbReference type="Pfam" id="PF00059">
    <property type="entry name" value="Lectin_C"/>
    <property type="match status" value="1"/>
</dbReference>
<reference evidence="5" key="1">
    <citation type="journal article" date="2013" name="Science">
        <title>Comparative analysis of bat genomes provides insight into the evolution of flight and immunity.</title>
        <authorList>
            <person name="Zhang G."/>
            <person name="Cowled C."/>
            <person name="Shi Z."/>
            <person name="Huang Z."/>
            <person name="Bishop-Lilly K.A."/>
            <person name="Fang X."/>
            <person name="Wynne J.W."/>
            <person name="Xiong Z."/>
            <person name="Baker M.L."/>
            <person name="Zhao W."/>
            <person name="Tachedjian M."/>
            <person name="Zhu Y."/>
            <person name="Zhou P."/>
            <person name="Jiang X."/>
            <person name="Ng J."/>
            <person name="Yang L."/>
            <person name="Wu L."/>
            <person name="Xiao J."/>
            <person name="Feng Y."/>
            <person name="Chen Y."/>
            <person name="Sun X."/>
            <person name="Zhang Y."/>
            <person name="Marsh G.A."/>
            <person name="Crameri G."/>
            <person name="Broder C.C."/>
            <person name="Frey K.G."/>
            <person name="Wang L.F."/>
            <person name="Wang J."/>
        </authorList>
    </citation>
    <scope>NUCLEOTIDE SEQUENCE [LARGE SCALE GENOMIC DNA]</scope>
</reference>
<name>L5MK43_MYODS</name>
<dbReference type="PANTHER" id="PTHR22803">
    <property type="entry name" value="MANNOSE, PHOSPHOLIPASE, LECTIN RECEPTOR RELATED"/>
    <property type="match status" value="1"/>
</dbReference>
<evidence type="ECO:0000256" key="1">
    <source>
        <dbReference type="ARBA" id="ARBA00022734"/>
    </source>
</evidence>
<dbReference type="PROSITE" id="PS50041">
    <property type="entry name" value="C_TYPE_LECTIN_2"/>
    <property type="match status" value="1"/>
</dbReference>
<dbReference type="GO" id="GO:0030246">
    <property type="term" value="F:carbohydrate binding"/>
    <property type="evidence" value="ECO:0007669"/>
    <property type="project" value="UniProtKB-KW"/>
</dbReference>
<dbReference type="SUPFAM" id="SSF56436">
    <property type="entry name" value="C-type lectin-like"/>
    <property type="match status" value="1"/>
</dbReference>
<dbReference type="Gene3D" id="3.10.100.10">
    <property type="entry name" value="Mannose-Binding Protein A, subunit A"/>
    <property type="match status" value="1"/>
</dbReference>
<dbReference type="AlphaFoldDB" id="L5MK43"/>
<feature type="transmembrane region" description="Helical" evidence="2">
    <location>
        <begin position="226"/>
        <end position="246"/>
    </location>
</feature>
<organism evidence="4 5">
    <name type="scientific">Myotis davidii</name>
    <name type="common">David's myotis</name>
    <dbReference type="NCBI Taxonomy" id="225400"/>
    <lineage>
        <taxon>Eukaryota</taxon>
        <taxon>Metazoa</taxon>
        <taxon>Chordata</taxon>
        <taxon>Craniata</taxon>
        <taxon>Vertebrata</taxon>
        <taxon>Euteleostomi</taxon>
        <taxon>Mammalia</taxon>
        <taxon>Eutheria</taxon>
        <taxon>Laurasiatheria</taxon>
        <taxon>Chiroptera</taxon>
        <taxon>Yangochiroptera</taxon>
        <taxon>Vespertilionidae</taxon>
        <taxon>Myotis</taxon>
    </lineage>
</organism>
<feature type="domain" description="C-type lectin" evidence="3">
    <location>
        <begin position="76"/>
        <end position="183"/>
    </location>
</feature>
<evidence type="ECO:0000256" key="2">
    <source>
        <dbReference type="SAM" id="Phobius"/>
    </source>
</evidence>
<dbReference type="InterPro" id="IPR016187">
    <property type="entry name" value="CTDL_fold"/>
</dbReference>
<keyword evidence="2" id="KW-0472">Membrane</keyword>
<evidence type="ECO:0000259" key="3">
    <source>
        <dbReference type="PROSITE" id="PS50041"/>
    </source>
</evidence>
<proteinExistence type="predicted"/>
<keyword evidence="5" id="KW-1185">Reference proteome</keyword>
<dbReference type="PRINTS" id="PR01504">
    <property type="entry name" value="PNCREATITSAP"/>
</dbReference>
<keyword evidence="2" id="KW-1133">Transmembrane helix</keyword>
<dbReference type="SMART" id="SM00034">
    <property type="entry name" value="CLECT"/>
    <property type="match status" value="1"/>
</dbReference>
<dbReference type="InterPro" id="IPR001304">
    <property type="entry name" value="C-type_lectin-like"/>
</dbReference>
<keyword evidence="2" id="KW-0812">Transmembrane</keyword>
<dbReference type="InterPro" id="IPR050111">
    <property type="entry name" value="C-type_lectin/snaclec_domain"/>
</dbReference>
<protein>
    <submittedName>
        <fullName evidence="4">Regenerating islet-derived protein 3-gamma</fullName>
    </submittedName>
</protein>
<dbReference type="Proteomes" id="UP000010556">
    <property type="component" value="Unassembled WGS sequence"/>
</dbReference>
<evidence type="ECO:0000313" key="4">
    <source>
        <dbReference type="EMBL" id="ELK38108.1"/>
    </source>
</evidence>